<dbReference type="InterPro" id="IPR039868">
    <property type="entry name" value="ARMD3-like"/>
</dbReference>
<keyword evidence="3" id="KW-1185">Reference proteome</keyword>
<evidence type="ECO:0000313" key="2">
    <source>
        <dbReference type="EMBL" id="GBG27695.1"/>
    </source>
</evidence>
<dbReference type="EMBL" id="BEYU01000035">
    <property type="protein sequence ID" value="GBG27695.1"/>
    <property type="molecule type" value="Genomic_DNA"/>
</dbReference>
<protein>
    <submittedName>
        <fullName evidence="2">Uncharacterized protein</fullName>
    </submittedName>
</protein>
<evidence type="ECO:0000256" key="1">
    <source>
        <dbReference type="SAM" id="MobiDB-lite"/>
    </source>
</evidence>
<name>A0A2R5GAS1_9STRA</name>
<sequence>MRGAGVRRGRRDAFCTAVTDLVKRRRHAVVETDDAWSQLLDEEVNHAFLRATLEHASQAQLLAPVAVFSAVRPMPLTHVLVRRLLESVQRKKDGGQVHNREDDAEELIRRKHALEMLAVLIGGIMSRHYVDFEEQALRMLCSMDDAETVFGRLLEEVSGIAEREDELANEALVVLLALTMACEHLQRNSLLDHFRVRHEAVAKGLGAVLARSERTMQHEAVFAEYGLLCHHRKHESRNMFAQHLRETSVNDTHRYLFSLRAVLADFNTQFVRSTTGTYARGDENDIFGWVDMASESVISWGGQLTSSLGAWITGLDVSAEANSKASKAAQQERARCSAESPILVQSPELKCDAALWARAQLMLLFLYEVCSMRISQGSNVWMRVLTEHDAPPWAAADGHSLPQPLRCADVFLETLTFLTFCLQANTSTPFSTHVALLVLRGLVENVQVSTLLFAVAFEDTSNVDNLHVFHRQKEMRLGSLAFVPAVKQQNRPQRGLSAAGTSNSSEAERHRRSLESMSMRVVEKSLAAVLYHQVAAVLLEFASDEKSTSLQGQSDAGQHHHHDHDHHQQQPQQSDPSPKSSSHTAAPRTGLHHEEAVRHGAGAVCARAVDLLHRLIMFEKRTFGTKAPHGAALLLGVDWVFVSRGLFCLLDRLANGPTTFAGFTAARYLDLCVHVVHMLNLILDSDLQDDRSRVLFFLEILRHRVVIEKLGAVLERDHSLASIGGPRVVQHDLANLRNILFHFSAVVMMLEESPEVEMTSAERSKRDQEILERLATAASTLRLAPHDRLRDGFQRYVETQHERALLRDFIVRVISDCNRQHVFEKKAFPSRASKQ</sequence>
<gene>
    <name evidence="2" type="ORF">FCC1311_039182</name>
</gene>
<organism evidence="2 3">
    <name type="scientific">Hondaea fermentalgiana</name>
    <dbReference type="NCBI Taxonomy" id="2315210"/>
    <lineage>
        <taxon>Eukaryota</taxon>
        <taxon>Sar</taxon>
        <taxon>Stramenopiles</taxon>
        <taxon>Bigyra</taxon>
        <taxon>Labyrinthulomycetes</taxon>
        <taxon>Thraustochytrida</taxon>
        <taxon>Thraustochytriidae</taxon>
        <taxon>Hondaea</taxon>
    </lineage>
</organism>
<accession>A0A2R5GAS1</accession>
<reference evidence="2 3" key="1">
    <citation type="submission" date="2017-12" db="EMBL/GenBank/DDBJ databases">
        <title>Sequencing, de novo assembly and annotation of complete genome of a new Thraustochytrid species, strain FCC1311.</title>
        <authorList>
            <person name="Sedici K."/>
            <person name="Godart F."/>
            <person name="Aiese Cigliano R."/>
            <person name="Sanseverino W."/>
            <person name="Barakat M."/>
            <person name="Ortet P."/>
            <person name="Marechal E."/>
            <person name="Cagnac O."/>
            <person name="Amato A."/>
        </authorList>
    </citation>
    <scope>NUCLEOTIDE SEQUENCE [LARGE SCALE GENOMIC DNA]</scope>
</reference>
<dbReference type="InParanoid" id="A0A2R5GAS1"/>
<feature type="region of interest" description="Disordered" evidence="1">
    <location>
        <begin position="548"/>
        <end position="592"/>
    </location>
</feature>
<feature type="compositionally biased region" description="Low complexity" evidence="1">
    <location>
        <begin position="569"/>
        <end position="583"/>
    </location>
</feature>
<feature type="region of interest" description="Disordered" evidence="1">
    <location>
        <begin position="488"/>
        <end position="514"/>
    </location>
</feature>
<dbReference type="AlphaFoldDB" id="A0A2R5GAS1"/>
<dbReference type="GO" id="GO:0005829">
    <property type="term" value="C:cytosol"/>
    <property type="evidence" value="ECO:0007669"/>
    <property type="project" value="TreeGrafter"/>
</dbReference>
<proteinExistence type="predicted"/>
<comment type="caution">
    <text evidence="2">The sequence shown here is derived from an EMBL/GenBank/DDBJ whole genome shotgun (WGS) entry which is preliminary data.</text>
</comment>
<dbReference type="PANTHER" id="PTHR13608:SF3">
    <property type="entry name" value="ARMADILLO-LIKE HELICAL DOMAIN-CONTAINING PROTEIN 3"/>
    <property type="match status" value="1"/>
</dbReference>
<dbReference type="PANTHER" id="PTHR13608">
    <property type="entry name" value="ARMADILLO-LIKE HELICAL DOMAIN-CONTAINING PROTEIN 3"/>
    <property type="match status" value="1"/>
</dbReference>
<evidence type="ECO:0000313" key="3">
    <source>
        <dbReference type="Proteomes" id="UP000241890"/>
    </source>
</evidence>
<dbReference type="Proteomes" id="UP000241890">
    <property type="component" value="Unassembled WGS sequence"/>
</dbReference>